<dbReference type="SUPFAM" id="SSF54001">
    <property type="entry name" value="Cysteine proteinases"/>
    <property type="match status" value="1"/>
</dbReference>
<keyword evidence="4 5" id="KW-0788">Thiol protease</keyword>
<dbReference type="GO" id="GO:0006508">
    <property type="term" value="P:proteolysis"/>
    <property type="evidence" value="ECO:0007669"/>
    <property type="project" value="UniProtKB-KW"/>
</dbReference>
<dbReference type="GO" id="GO:0004198">
    <property type="term" value="F:calcium-dependent cysteine-type endopeptidase activity"/>
    <property type="evidence" value="ECO:0007669"/>
    <property type="project" value="InterPro"/>
</dbReference>
<dbReference type="Proteomes" id="UP000326837">
    <property type="component" value="Chromosome"/>
</dbReference>
<accession>A0A5K7X3M7</accession>
<organism evidence="7 8">
    <name type="scientific">Lacipirellula parvula</name>
    <dbReference type="NCBI Taxonomy" id="2650471"/>
    <lineage>
        <taxon>Bacteria</taxon>
        <taxon>Pseudomonadati</taxon>
        <taxon>Planctomycetota</taxon>
        <taxon>Planctomycetia</taxon>
        <taxon>Pirellulales</taxon>
        <taxon>Lacipirellulaceae</taxon>
        <taxon>Lacipirellula</taxon>
    </lineage>
</organism>
<feature type="domain" description="Calpain catalytic" evidence="6">
    <location>
        <begin position="265"/>
        <end position="506"/>
    </location>
</feature>
<dbReference type="AlphaFoldDB" id="A0A5K7X3M7"/>
<evidence type="ECO:0000256" key="4">
    <source>
        <dbReference type="ARBA" id="ARBA00022807"/>
    </source>
</evidence>
<evidence type="ECO:0000256" key="1">
    <source>
        <dbReference type="ARBA" id="ARBA00007623"/>
    </source>
</evidence>
<keyword evidence="2 5" id="KW-0645">Protease</keyword>
<evidence type="ECO:0000256" key="2">
    <source>
        <dbReference type="ARBA" id="ARBA00022670"/>
    </source>
</evidence>
<gene>
    <name evidence="7" type="ORF">PLANPX_0034</name>
</gene>
<evidence type="ECO:0000313" key="8">
    <source>
        <dbReference type="Proteomes" id="UP000326837"/>
    </source>
</evidence>
<protein>
    <recommendedName>
        <fullName evidence="6">Calpain catalytic domain-containing protein</fullName>
    </recommendedName>
</protein>
<name>A0A5K7X3M7_9BACT</name>
<proteinExistence type="inferred from homology"/>
<evidence type="ECO:0000259" key="6">
    <source>
        <dbReference type="PROSITE" id="PS50203"/>
    </source>
</evidence>
<comment type="similarity">
    <text evidence="1">Belongs to the peptidase C2 family.</text>
</comment>
<dbReference type="SMART" id="SM00230">
    <property type="entry name" value="CysPc"/>
    <property type="match status" value="1"/>
</dbReference>
<feature type="active site" evidence="5">
    <location>
        <position position="461"/>
    </location>
</feature>
<dbReference type="InterPro" id="IPR022684">
    <property type="entry name" value="Calpain_cysteine_protease"/>
</dbReference>
<evidence type="ECO:0000256" key="5">
    <source>
        <dbReference type="PROSITE-ProRule" id="PRU00239"/>
    </source>
</evidence>
<dbReference type="InterPro" id="IPR038765">
    <property type="entry name" value="Papain-like_cys_pep_sf"/>
</dbReference>
<dbReference type="PANTHER" id="PTHR10183">
    <property type="entry name" value="CALPAIN"/>
    <property type="match status" value="1"/>
</dbReference>
<dbReference type="InterPro" id="IPR001300">
    <property type="entry name" value="Peptidase_C2_calpain_cat"/>
</dbReference>
<evidence type="ECO:0000313" key="7">
    <source>
        <dbReference type="EMBL" id="BBO30422.1"/>
    </source>
</evidence>
<dbReference type="KEGG" id="lpav:PLANPX_0034"/>
<dbReference type="RefSeq" id="WP_152096771.1">
    <property type="nucleotide sequence ID" value="NZ_AP021861.1"/>
</dbReference>
<feature type="active site" evidence="5">
    <location>
        <position position="297"/>
    </location>
</feature>
<dbReference type="EMBL" id="AP021861">
    <property type="protein sequence ID" value="BBO30422.1"/>
    <property type="molecule type" value="Genomic_DNA"/>
</dbReference>
<dbReference type="PANTHER" id="PTHR10183:SF379">
    <property type="entry name" value="CALPAIN-5"/>
    <property type="match status" value="1"/>
</dbReference>
<evidence type="ECO:0000256" key="3">
    <source>
        <dbReference type="ARBA" id="ARBA00022801"/>
    </source>
</evidence>
<feature type="active site" evidence="5">
    <location>
        <position position="479"/>
    </location>
</feature>
<sequence>MKTSPAARPRSLQFEPLERREVMAAAITAGFNAGVLTVTGTAGNDTINFRQTGGRISVANVSGSWAAADVKSIVVNSLGGSDVVSLNSIANGGAQAMVEDVTVNGGVGSDRVKLTDGRDVLFSNQQFRVTVAGVATVAGKAVPTAAPPKPANWFEANIRDAALRTLGASLYQDGVIDRKDALALLRNVEDGNIVDASELADLRDIVANTKLFGTLEYVGKLTSYIVSANPANAKYLGGALGNLTVNSSSAQLEKLIGKWFLGNDRPLASGTYKQAGGQLFVNGASYEDIKQGSVGDCYFMASLAEVALKNPAAVTNMFIVNGDGTYTLRFYNGGQTAYVTVDSNLPTDGAGRFIYAGMGQLAASAGNELWTMLAEKGYVQLNEMGWQRAGLTGSGQNSYAAIAGGYCYAALGHITGQATVAFAQTSSAANFNVFVTAFNQGKMIEFASKSTPASNAVVGGHAYAVVGYNAQTQTITLFNPWGANYARVTMTWSQVQGSFAYFDRTA</sequence>
<keyword evidence="8" id="KW-1185">Reference proteome</keyword>
<dbReference type="PROSITE" id="PS50203">
    <property type="entry name" value="CALPAIN_CAT"/>
    <property type="match status" value="1"/>
</dbReference>
<keyword evidence="3 5" id="KW-0378">Hydrolase</keyword>
<dbReference type="Pfam" id="PF00648">
    <property type="entry name" value="Peptidase_C2"/>
    <property type="match status" value="1"/>
</dbReference>
<reference evidence="8" key="1">
    <citation type="submission" date="2019-10" db="EMBL/GenBank/DDBJ databases">
        <title>Lacipirellula parvula gen. nov., sp. nov., representing a lineage of planctomycetes widespread in freshwater anoxic habitats, and description of the family Lacipirellulaceae.</title>
        <authorList>
            <person name="Dedysh S.N."/>
            <person name="Kulichevskaya I.S."/>
            <person name="Beletsky A.V."/>
            <person name="Rakitin A.L."/>
            <person name="Mardanov A.V."/>
            <person name="Ivanova A.A."/>
            <person name="Saltykova V.X."/>
            <person name="Rijpstra W.I.C."/>
            <person name="Sinninghe Damste J.S."/>
            <person name="Ravin N.V."/>
        </authorList>
    </citation>
    <scope>NUCLEOTIDE SEQUENCE [LARGE SCALE GENOMIC DNA]</scope>
    <source>
        <strain evidence="8">PX69</strain>
    </source>
</reference>